<proteinExistence type="predicted"/>
<dbReference type="SUPFAM" id="SSF55008">
    <property type="entry name" value="HMA, heavy metal-associated domain"/>
    <property type="match status" value="1"/>
</dbReference>
<name>A0A1Y6BQU5_9NEIS</name>
<reference evidence="2" key="1">
    <citation type="submission" date="2017-04" db="EMBL/GenBank/DDBJ databases">
        <authorList>
            <person name="Varghese N."/>
            <person name="Submissions S."/>
        </authorList>
    </citation>
    <scope>NUCLEOTIDE SEQUENCE [LARGE SCALE GENOMIC DNA]</scope>
    <source>
        <strain evidence="2">DSM 22618</strain>
    </source>
</reference>
<protein>
    <submittedName>
        <fullName evidence="1">Copper chaperone CopZ</fullName>
    </submittedName>
</protein>
<accession>A0A1Y6BQU5</accession>
<dbReference type="InterPro" id="IPR036163">
    <property type="entry name" value="HMA_dom_sf"/>
</dbReference>
<dbReference type="EMBL" id="FXAG01000006">
    <property type="protein sequence ID" value="SMF13542.1"/>
    <property type="molecule type" value="Genomic_DNA"/>
</dbReference>
<gene>
    <name evidence="1" type="ORF">SAMN02745746_01480</name>
</gene>
<dbReference type="RefSeq" id="WP_085275789.1">
    <property type="nucleotide sequence ID" value="NZ_FXAG01000006.1"/>
</dbReference>
<evidence type="ECO:0000313" key="2">
    <source>
        <dbReference type="Proteomes" id="UP000192920"/>
    </source>
</evidence>
<sequence length="69" mass="7204">MEEVVVKLVGHGGQGDERRVATLLARLPGVAQAEAGLTRGPVRVLFNPHLLTCAGLLAVLNNAGFDAML</sequence>
<dbReference type="Gene3D" id="3.30.70.100">
    <property type="match status" value="1"/>
</dbReference>
<organism evidence="1 2">
    <name type="scientific">Pseudogulbenkiania subflava DSM 22618</name>
    <dbReference type="NCBI Taxonomy" id="1123014"/>
    <lineage>
        <taxon>Bacteria</taxon>
        <taxon>Pseudomonadati</taxon>
        <taxon>Pseudomonadota</taxon>
        <taxon>Betaproteobacteria</taxon>
        <taxon>Neisseriales</taxon>
        <taxon>Chromobacteriaceae</taxon>
        <taxon>Pseudogulbenkiania</taxon>
    </lineage>
</organism>
<dbReference type="STRING" id="1123014.SAMN02745746_01480"/>
<keyword evidence="2" id="KW-1185">Reference proteome</keyword>
<dbReference type="GO" id="GO:0046872">
    <property type="term" value="F:metal ion binding"/>
    <property type="evidence" value="ECO:0007669"/>
    <property type="project" value="InterPro"/>
</dbReference>
<dbReference type="Proteomes" id="UP000192920">
    <property type="component" value="Unassembled WGS sequence"/>
</dbReference>
<dbReference type="AlphaFoldDB" id="A0A1Y6BQU5"/>
<evidence type="ECO:0000313" key="1">
    <source>
        <dbReference type="EMBL" id="SMF13542.1"/>
    </source>
</evidence>